<evidence type="ECO:0000313" key="4">
    <source>
        <dbReference type="Proteomes" id="UP001249851"/>
    </source>
</evidence>
<dbReference type="Proteomes" id="UP001249851">
    <property type="component" value="Unassembled WGS sequence"/>
</dbReference>
<organism evidence="3 4">
    <name type="scientific">Acropora cervicornis</name>
    <name type="common">Staghorn coral</name>
    <dbReference type="NCBI Taxonomy" id="6130"/>
    <lineage>
        <taxon>Eukaryota</taxon>
        <taxon>Metazoa</taxon>
        <taxon>Cnidaria</taxon>
        <taxon>Anthozoa</taxon>
        <taxon>Hexacorallia</taxon>
        <taxon>Scleractinia</taxon>
        <taxon>Astrocoeniina</taxon>
        <taxon>Acroporidae</taxon>
        <taxon>Acropora</taxon>
    </lineage>
</organism>
<reference evidence="3" key="2">
    <citation type="journal article" date="2023" name="Science">
        <title>Genomic signatures of disease resistance in endangered staghorn corals.</title>
        <authorList>
            <person name="Vollmer S.V."/>
            <person name="Selwyn J.D."/>
            <person name="Despard B.A."/>
            <person name="Roesel C.L."/>
        </authorList>
    </citation>
    <scope>NUCLEOTIDE SEQUENCE</scope>
    <source>
        <strain evidence="3">K2</strain>
    </source>
</reference>
<reference evidence="3" key="1">
    <citation type="journal article" date="2023" name="G3 (Bethesda)">
        <title>Whole genome assembly and annotation of the endangered Caribbean coral Acropora cervicornis.</title>
        <authorList>
            <person name="Selwyn J.D."/>
            <person name="Vollmer S.V."/>
        </authorList>
    </citation>
    <scope>NUCLEOTIDE SEQUENCE</scope>
    <source>
        <strain evidence="3">K2</strain>
    </source>
</reference>
<comment type="similarity">
    <text evidence="1">Belongs to the EMC8/EMC9 family.</text>
</comment>
<dbReference type="EMBL" id="JARQWQ010000067">
    <property type="protein sequence ID" value="KAK2554793.1"/>
    <property type="molecule type" value="Genomic_DNA"/>
</dbReference>
<dbReference type="InterPro" id="IPR037518">
    <property type="entry name" value="MPN"/>
</dbReference>
<name>A0AAD9UYM7_ACRCE</name>
<dbReference type="Pfam" id="PF03665">
    <property type="entry name" value="UPF0172"/>
    <property type="match status" value="1"/>
</dbReference>
<evidence type="ECO:0000259" key="2">
    <source>
        <dbReference type="PROSITE" id="PS50249"/>
    </source>
</evidence>
<dbReference type="PANTHER" id="PTHR12941">
    <property type="entry name" value="ER MEMBRANE PROTEIN COMPLEX"/>
    <property type="match status" value="1"/>
</dbReference>
<evidence type="ECO:0000313" key="3">
    <source>
        <dbReference type="EMBL" id="KAK2554793.1"/>
    </source>
</evidence>
<dbReference type="PROSITE" id="PS50249">
    <property type="entry name" value="MPN"/>
    <property type="match status" value="1"/>
</dbReference>
<dbReference type="PANTHER" id="PTHR12941:SF10">
    <property type="entry name" value="ER MEMBRANE PROTEIN COMPLEX SUBUNIT 8_9 HOMOLOG"/>
    <property type="match status" value="1"/>
</dbReference>
<dbReference type="AlphaFoldDB" id="A0AAD9UYM7"/>
<keyword evidence="4" id="KW-1185">Reference proteome</keyword>
<accession>A0AAD9UYM7</accession>
<comment type="caution">
    <text evidence="3">The sequence shown here is derived from an EMBL/GenBank/DDBJ whole genome shotgun (WGS) entry which is preliminary data.</text>
</comment>
<feature type="domain" description="MPN" evidence="2">
    <location>
        <begin position="3"/>
        <end position="138"/>
    </location>
</feature>
<dbReference type="CDD" id="cd08060">
    <property type="entry name" value="MPN_UPF0172"/>
    <property type="match status" value="1"/>
</dbReference>
<protein>
    <submittedName>
        <fullName evidence="3">ER membrane protein complex subunit 8</fullName>
    </submittedName>
</protein>
<sequence length="194" mass="21814">MKFNLSSRSYAKILLHTSKYPHKAVNGVLLGGETVEDGEVYVLDTVPLFHICLGLAPMLEVALARVDIYCKQSGLQIVGYYQANEHIYDNSPNAICYKIGEKICDQFNNAFILVVDNTKLSIPCEEIACKCYVLQDNKWKQSDKDLSLDGGEETLSLTTDLLDGKAYQSLVDFDNHLDDITQDWLNKDINKLVD</sequence>
<dbReference type="InterPro" id="IPR005366">
    <property type="entry name" value="EMC8/9"/>
</dbReference>
<proteinExistence type="inferred from homology"/>
<gene>
    <name evidence="3" type="ORF">P5673_023762</name>
</gene>
<evidence type="ECO:0000256" key="1">
    <source>
        <dbReference type="ARBA" id="ARBA00007461"/>
    </source>
</evidence>
<dbReference type="GO" id="GO:0072546">
    <property type="term" value="C:EMC complex"/>
    <property type="evidence" value="ECO:0007669"/>
    <property type="project" value="InterPro"/>
</dbReference>